<evidence type="ECO:0000256" key="2">
    <source>
        <dbReference type="ARBA" id="ARBA00022827"/>
    </source>
</evidence>
<keyword evidence="2" id="KW-0274">FAD</keyword>
<dbReference type="Proteomes" id="UP000566819">
    <property type="component" value="Unassembled WGS sequence"/>
</dbReference>
<dbReference type="OrthoDB" id="655030at2759"/>
<comment type="caution">
    <text evidence="6">The sequence shown here is derived from an EMBL/GenBank/DDBJ whole genome shotgun (WGS) entry which is preliminary data.</text>
</comment>
<dbReference type="InterPro" id="IPR036188">
    <property type="entry name" value="FAD/NAD-bd_sf"/>
</dbReference>
<feature type="domain" description="FAD-binding" evidence="5">
    <location>
        <begin position="346"/>
        <end position="378"/>
    </location>
</feature>
<keyword evidence="4" id="KW-0503">Monooxygenase</keyword>
<organism evidence="6 7">
    <name type="scientific">Cudoniella acicularis</name>
    <dbReference type="NCBI Taxonomy" id="354080"/>
    <lineage>
        <taxon>Eukaryota</taxon>
        <taxon>Fungi</taxon>
        <taxon>Dikarya</taxon>
        <taxon>Ascomycota</taxon>
        <taxon>Pezizomycotina</taxon>
        <taxon>Leotiomycetes</taxon>
        <taxon>Helotiales</taxon>
        <taxon>Tricladiaceae</taxon>
        <taxon>Cudoniella</taxon>
    </lineage>
</organism>
<sequence length="444" mass="49371">MLVPEAAGFYRLYLENIYAIAAVETASDRNVEGQTKLFSNIHDLSTAYEVSIRGFGPDGCRPMFWKSIEEIIEHYGLSKSTIIQILGYLALEHKRLARTGRSKELSDTHPQLIVCSCLTILAVDAWRGHVSADEGIEYLSDCWDNRVLNWVQLRDELKLSCEEVIKVDIAITRIFWAVEWLKMLWSDKVTFLHFSIGFISGLIEGCGKRIIPFKVLYSAHGHITTKNPHLAEFIGRGTFTSLGNRHGIFSQRSVQDSARIYIFISTEDEHFATTTGLSSKTATQARDQLLGEDLPFYSWGSKIKELVAVACDDESAYNPGANIDIKPLYTLPVGHTWEHQPSATAIGDAAHLMNPPAGEGVNIAMRDSLLLSQAIIKADEVAGQEASSLWNVLGASIKEFEVDMVARAKAMAEGTLEVSEMMFGREDGARTMANWFKSMGQTPE</sequence>
<dbReference type="AlphaFoldDB" id="A0A8H4W5K4"/>
<keyword evidence="3" id="KW-0560">Oxidoreductase</keyword>
<accession>A0A8H4W5K4</accession>
<dbReference type="PANTHER" id="PTHR46972:SF1">
    <property type="entry name" value="FAD DEPENDENT OXIDOREDUCTASE DOMAIN-CONTAINING PROTEIN"/>
    <property type="match status" value="1"/>
</dbReference>
<keyword evidence="7" id="KW-1185">Reference proteome</keyword>
<dbReference type="GO" id="GO:0004497">
    <property type="term" value="F:monooxygenase activity"/>
    <property type="evidence" value="ECO:0007669"/>
    <property type="project" value="UniProtKB-KW"/>
</dbReference>
<evidence type="ECO:0000256" key="1">
    <source>
        <dbReference type="ARBA" id="ARBA00022630"/>
    </source>
</evidence>
<reference evidence="6 7" key="1">
    <citation type="submission" date="2020-03" db="EMBL/GenBank/DDBJ databases">
        <title>Draft Genome Sequence of Cudoniella acicularis.</title>
        <authorList>
            <person name="Buettner E."/>
            <person name="Kellner H."/>
        </authorList>
    </citation>
    <scope>NUCLEOTIDE SEQUENCE [LARGE SCALE GENOMIC DNA]</scope>
    <source>
        <strain evidence="6 7">DSM 108380</strain>
    </source>
</reference>
<dbReference type="Pfam" id="PF01494">
    <property type="entry name" value="FAD_binding_3"/>
    <property type="match status" value="1"/>
</dbReference>
<evidence type="ECO:0000256" key="4">
    <source>
        <dbReference type="ARBA" id="ARBA00023033"/>
    </source>
</evidence>
<evidence type="ECO:0000313" key="6">
    <source>
        <dbReference type="EMBL" id="KAF4634647.1"/>
    </source>
</evidence>
<gene>
    <name evidence="6" type="ORF">G7Y89_g3464</name>
</gene>
<dbReference type="InterPro" id="IPR002938">
    <property type="entry name" value="FAD-bd"/>
</dbReference>
<dbReference type="SUPFAM" id="SSF51905">
    <property type="entry name" value="FAD/NAD(P)-binding domain"/>
    <property type="match status" value="1"/>
</dbReference>
<keyword evidence="1" id="KW-0285">Flavoprotein</keyword>
<dbReference type="GO" id="GO:0071949">
    <property type="term" value="F:FAD binding"/>
    <property type="evidence" value="ECO:0007669"/>
    <property type="project" value="InterPro"/>
</dbReference>
<evidence type="ECO:0000313" key="7">
    <source>
        <dbReference type="Proteomes" id="UP000566819"/>
    </source>
</evidence>
<dbReference type="Gene3D" id="3.50.50.60">
    <property type="entry name" value="FAD/NAD(P)-binding domain"/>
    <property type="match status" value="1"/>
</dbReference>
<name>A0A8H4W5K4_9HELO</name>
<evidence type="ECO:0000259" key="5">
    <source>
        <dbReference type="Pfam" id="PF01494"/>
    </source>
</evidence>
<proteinExistence type="predicted"/>
<protein>
    <recommendedName>
        <fullName evidence="5">FAD-binding domain-containing protein</fullName>
    </recommendedName>
</protein>
<evidence type="ECO:0000256" key="3">
    <source>
        <dbReference type="ARBA" id="ARBA00023002"/>
    </source>
</evidence>
<dbReference type="EMBL" id="JAAMPI010000170">
    <property type="protein sequence ID" value="KAF4634647.1"/>
    <property type="molecule type" value="Genomic_DNA"/>
</dbReference>
<dbReference type="PANTHER" id="PTHR46972">
    <property type="entry name" value="MONOOXYGENASE ASQM-RELATED"/>
    <property type="match status" value="1"/>
</dbReference>